<name>L0FX50_ECHVK</name>
<dbReference type="AlphaFoldDB" id="L0FX50"/>
<dbReference type="Proteomes" id="UP000010796">
    <property type="component" value="Chromosome"/>
</dbReference>
<dbReference type="STRING" id="926556.Echvi_2224"/>
<gene>
    <name evidence="1" type="ordered locus">Echvi_2224</name>
</gene>
<reference evidence="2" key="1">
    <citation type="submission" date="2012-02" db="EMBL/GenBank/DDBJ databases">
        <title>The complete genome of Echinicola vietnamensis DSM 17526.</title>
        <authorList>
            <person name="Lucas S."/>
            <person name="Copeland A."/>
            <person name="Lapidus A."/>
            <person name="Glavina del Rio T."/>
            <person name="Dalin E."/>
            <person name="Tice H."/>
            <person name="Bruce D."/>
            <person name="Goodwin L."/>
            <person name="Pitluck S."/>
            <person name="Peters L."/>
            <person name="Ovchinnikova G."/>
            <person name="Teshima H."/>
            <person name="Kyrpides N."/>
            <person name="Mavromatis K."/>
            <person name="Ivanova N."/>
            <person name="Brettin T."/>
            <person name="Detter J.C."/>
            <person name="Han C."/>
            <person name="Larimer F."/>
            <person name="Land M."/>
            <person name="Hauser L."/>
            <person name="Markowitz V."/>
            <person name="Cheng J.-F."/>
            <person name="Hugenholtz P."/>
            <person name="Woyke T."/>
            <person name="Wu D."/>
            <person name="Brambilla E."/>
            <person name="Klenk H.-P."/>
            <person name="Eisen J.A."/>
        </authorList>
    </citation>
    <scope>NUCLEOTIDE SEQUENCE [LARGE SCALE GENOMIC DNA]</scope>
    <source>
        <strain evidence="2">DSM 17526 / LMG 23754 / KMM 6221</strain>
    </source>
</reference>
<evidence type="ECO:0000313" key="1">
    <source>
        <dbReference type="EMBL" id="AGA78474.1"/>
    </source>
</evidence>
<proteinExistence type="predicted"/>
<dbReference type="EMBL" id="CP003346">
    <property type="protein sequence ID" value="AGA78474.1"/>
    <property type="molecule type" value="Genomic_DNA"/>
</dbReference>
<protein>
    <submittedName>
        <fullName evidence="1">Uncharacterized protein</fullName>
    </submittedName>
</protein>
<evidence type="ECO:0000313" key="2">
    <source>
        <dbReference type="Proteomes" id="UP000010796"/>
    </source>
</evidence>
<sequence length="51" mass="6176">MLIGVFFIGSYALFYKNFITTQKYESNKVKYFFYILKVHSLSIFSLYAMHY</sequence>
<keyword evidence="2" id="KW-1185">Reference proteome</keyword>
<dbReference type="KEGG" id="evi:Echvi_2224"/>
<dbReference type="HOGENOM" id="CLU_3098260_0_0_10"/>
<organism evidence="1 2">
    <name type="scientific">Echinicola vietnamensis (strain DSM 17526 / LMG 23754 / KMM 6221)</name>
    <dbReference type="NCBI Taxonomy" id="926556"/>
    <lineage>
        <taxon>Bacteria</taxon>
        <taxon>Pseudomonadati</taxon>
        <taxon>Bacteroidota</taxon>
        <taxon>Cytophagia</taxon>
        <taxon>Cytophagales</taxon>
        <taxon>Cyclobacteriaceae</taxon>
        <taxon>Echinicola</taxon>
    </lineage>
</organism>
<accession>L0FX50</accession>